<keyword evidence="2" id="KW-1185">Reference proteome</keyword>
<accession>A0A2Z5FTB6</accession>
<dbReference type="KEGG" id="abas:ACPOL_0355"/>
<dbReference type="EMBL" id="CP030840">
    <property type="protein sequence ID" value="AXC09736.1"/>
    <property type="molecule type" value="Genomic_DNA"/>
</dbReference>
<gene>
    <name evidence="1" type="ORF">ACPOL_0355</name>
</gene>
<reference evidence="1 2" key="1">
    <citation type="journal article" date="2018" name="Front. Microbiol.">
        <title>Hydrolytic Capabilities as a Key to Environmental Success: Chitinolytic and Cellulolytic Acidobacteria From Acidic Sub-arctic Soils and Boreal Peatlands.</title>
        <authorList>
            <person name="Belova S.E."/>
            <person name="Ravin N.V."/>
            <person name="Pankratov T.A."/>
            <person name="Rakitin A.L."/>
            <person name="Ivanova A.A."/>
            <person name="Beletsky A.V."/>
            <person name="Mardanov A.V."/>
            <person name="Sinninghe Damste J.S."/>
            <person name="Dedysh S.N."/>
        </authorList>
    </citation>
    <scope>NUCLEOTIDE SEQUENCE [LARGE SCALE GENOMIC DNA]</scope>
    <source>
        <strain evidence="1 2">SBC82</strain>
    </source>
</reference>
<sequence>MDAFAGEQLYRHFPRRKTAAEFGSLHSIAVLLIKLSA</sequence>
<proteinExistence type="predicted"/>
<name>A0A2Z5FTB6_9BACT</name>
<protein>
    <submittedName>
        <fullName evidence="1">Uncharacterized protein</fullName>
    </submittedName>
</protein>
<evidence type="ECO:0000313" key="1">
    <source>
        <dbReference type="EMBL" id="AXC09736.1"/>
    </source>
</evidence>
<organism evidence="1 2">
    <name type="scientific">Acidisarcina polymorpha</name>
    <dbReference type="NCBI Taxonomy" id="2211140"/>
    <lineage>
        <taxon>Bacteria</taxon>
        <taxon>Pseudomonadati</taxon>
        <taxon>Acidobacteriota</taxon>
        <taxon>Terriglobia</taxon>
        <taxon>Terriglobales</taxon>
        <taxon>Acidobacteriaceae</taxon>
        <taxon>Acidisarcina</taxon>
    </lineage>
</organism>
<dbReference type="AlphaFoldDB" id="A0A2Z5FTB6"/>
<dbReference type="Proteomes" id="UP000253606">
    <property type="component" value="Chromosome"/>
</dbReference>
<evidence type="ECO:0000313" key="2">
    <source>
        <dbReference type="Proteomes" id="UP000253606"/>
    </source>
</evidence>